<evidence type="ECO:0000313" key="4">
    <source>
        <dbReference type="Proteomes" id="UP001223743"/>
    </source>
</evidence>
<reference evidence="3 4" key="1">
    <citation type="submission" date="2023-07" db="EMBL/GenBank/DDBJ databases">
        <title>Genomic Encyclopedia of Type Strains, Phase IV (KMG-IV): sequencing the most valuable type-strain genomes for metagenomic binning, comparative biology and taxonomic classification.</title>
        <authorList>
            <person name="Goeker M."/>
        </authorList>
    </citation>
    <scope>NUCLEOTIDE SEQUENCE [LARGE SCALE GENOMIC DNA]</scope>
    <source>
        <strain evidence="3 4">B1-1</strain>
    </source>
</reference>
<feature type="region of interest" description="Disordered" evidence="1">
    <location>
        <begin position="213"/>
        <end position="236"/>
    </location>
</feature>
<gene>
    <name evidence="3" type="ORF">QO015_001340</name>
</gene>
<proteinExistence type="predicted"/>
<evidence type="ECO:0000256" key="2">
    <source>
        <dbReference type="SAM" id="SignalP"/>
    </source>
</evidence>
<comment type="caution">
    <text evidence="3">The sequence shown here is derived from an EMBL/GenBank/DDBJ whole genome shotgun (WGS) entry which is preliminary data.</text>
</comment>
<feature type="signal peptide" evidence="2">
    <location>
        <begin position="1"/>
        <end position="32"/>
    </location>
</feature>
<dbReference type="RefSeq" id="WP_266280598.1">
    <property type="nucleotide sequence ID" value="NZ_JAPKNF010000001.1"/>
</dbReference>
<sequence length="372" mass="39369">MNNPTFLSQAALAAFLLTAAPASLLSAAPALADTAAKAGELKDYKDWEVGCDNTRSCVAIGMTPDESSLSGYLRIARSGEANAVPDVTFTVYPPDDTTNKLKKPMVRLSLDSNKAGGLPTGSLPLTEAGDLFELKLAQEALPDLLAALRSAKKITMDLYDGNKKVSSQVISLAGSSAALLQMDDQQKRVGTVTALVKKGDAGADTIPPVPALPKVKSLPVSEMPDPLPKPPKTAAKPMPDGCGEGPAPYVAFQLPGGASLWGTCASAGAYNFAYDYRLFVDGKPGRPWNAIVPGTKRGGEGDDITWLWNAYVDDQTKRLNSYIKGRGLGDCGDATEWAFDGQNFAALTYIAMGDCRGVMQDDWPVLYRAEAE</sequence>
<dbReference type="InterPro" id="IPR009560">
    <property type="entry name" value="DUF1176"/>
</dbReference>
<dbReference type="EMBL" id="JAUSWJ010000001">
    <property type="protein sequence ID" value="MDQ0515727.1"/>
    <property type="molecule type" value="Genomic_DNA"/>
</dbReference>
<feature type="chain" id="PRO_5046903678" description="DUF1176 domain-containing protein" evidence="2">
    <location>
        <begin position="33"/>
        <end position="372"/>
    </location>
</feature>
<evidence type="ECO:0000313" key="3">
    <source>
        <dbReference type="EMBL" id="MDQ0515727.1"/>
    </source>
</evidence>
<organism evidence="3 4">
    <name type="scientific">Kaistia geumhonensis</name>
    <dbReference type="NCBI Taxonomy" id="410839"/>
    <lineage>
        <taxon>Bacteria</taxon>
        <taxon>Pseudomonadati</taxon>
        <taxon>Pseudomonadota</taxon>
        <taxon>Alphaproteobacteria</taxon>
        <taxon>Hyphomicrobiales</taxon>
        <taxon>Kaistiaceae</taxon>
        <taxon>Kaistia</taxon>
    </lineage>
</organism>
<keyword evidence="2" id="KW-0732">Signal</keyword>
<evidence type="ECO:0008006" key="5">
    <source>
        <dbReference type="Google" id="ProtNLM"/>
    </source>
</evidence>
<accession>A0ABU0M443</accession>
<name>A0ABU0M443_9HYPH</name>
<dbReference type="Pfam" id="PF06674">
    <property type="entry name" value="DUF1176"/>
    <property type="match status" value="1"/>
</dbReference>
<evidence type="ECO:0000256" key="1">
    <source>
        <dbReference type="SAM" id="MobiDB-lite"/>
    </source>
</evidence>
<dbReference type="Proteomes" id="UP001223743">
    <property type="component" value="Unassembled WGS sequence"/>
</dbReference>
<keyword evidence="4" id="KW-1185">Reference proteome</keyword>
<protein>
    <recommendedName>
        <fullName evidence="5">DUF1176 domain-containing protein</fullName>
    </recommendedName>
</protein>